<dbReference type="Proteomes" id="UP000193144">
    <property type="component" value="Unassembled WGS sequence"/>
</dbReference>
<accession>A0A1Y1ZTF6</accession>
<reference evidence="2 3" key="1">
    <citation type="submission" date="2016-07" db="EMBL/GenBank/DDBJ databases">
        <title>Pervasive Adenine N6-methylation of Active Genes in Fungi.</title>
        <authorList>
            <consortium name="DOE Joint Genome Institute"/>
            <person name="Mondo S.J."/>
            <person name="Dannebaum R.O."/>
            <person name="Kuo R.C."/>
            <person name="Labutti K."/>
            <person name="Haridas S."/>
            <person name="Kuo A."/>
            <person name="Salamov A."/>
            <person name="Ahrendt S.R."/>
            <person name="Lipzen A."/>
            <person name="Sullivan W."/>
            <person name="Andreopoulos W.B."/>
            <person name="Clum A."/>
            <person name="Lindquist E."/>
            <person name="Daum C."/>
            <person name="Ramamoorthy G.K."/>
            <person name="Gryganskyi A."/>
            <person name="Culley D."/>
            <person name="Magnuson J.K."/>
            <person name="James T.Y."/>
            <person name="O'Malley M.A."/>
            <person name="Stajich J.E."/>
            <person name="Spatafora J.W."/>
            <person name="Visel A."/>
            <person name="Grigoriev I.V."/>
        </authorList>
    </citation>
    <scope>NUCLEOTIDE SEQUENCE [LARGE SCALE GENOMIC DNA]</scope>
    <source>
        <strain evidence="2 3">CBS 115471</strain>
    </source>
</reference>
<evidence type="ECO:0000313" key="3">
    <source>
        <dbReference type="Proteomes" id="UP000193144"/>
    </source>
</evidence>
<dbReference type="EMBL" id="MCFA01000041">
    <property type="protein sequence ID" value="ORY13526.1"/>
    <property type="molecule type" value="Genomic_DNA"/>
</dbReference>
<evidence type="ECO:0000256" key="1">
    <source>
        <dbReference type="SAM" id="SignalP"/>
    </source>
</evidence>
<sequence length="223" mass="24899">MVVYGNEMLLLSLAAARMCLRLWKCIIVPCCFVSSHPVPPCQIASLCLPVLSLPQRHHLPQMGCCIHASATQKSPFHTTHSRRTPCTSVLWRNAKCGDQLALSGSMPDSSSTKVNANASLLRARIWRTRAVRKNGCKKCNHSAFSSIHREYDTIHIQAWLPAHPAGSGFTTRVRTRCECHEACMCPPTISITQVQRGHNLKCDLWNRICGTETEQLRVAWLEA</sequence>
<name>A0A1Y1ZTF6_9PLEO</name>
<feature type="chain" id="PRO_5011988164" description="Secreted protein" evidence="1">
    <location>
        <begin position="17"/>
        <end position="223"/>
    </location>
</feature>
<evidence type="ECO:0000313" key="2">
    <source>
        <dbReference type="EMBL" id="ORY13526.1"/>
    </source>
</evidence>
<keyword evidence="1" id="KW-0732">Signal</keyword>
<dbReference type="AlphaFoldDB" id="A0A1Y1ZTF6"/>
<feature type="signal peptide" evidence="1">
    <location>
        <begin position="1"/>
        <end position="16"/>
    </location>
</feature>
<proteinExistence type="predicted"/>
<evidence type="ECO:0008006" key="4">
    <source>
        <dbReference type="Google" id="ProtNLM"/>
    </source>
</evidence>
<gene>
    <name evidence="2" type="ORF">BCR34DRAFT_265176</name>
</gene>
<comment type="caution">
    <text evidence="2">The sequence shown here is derived from an EMBL/GenBank/DDBJ whole genome shotgun (WGS) entry which is preliminary data.</text>
</comment>
<keyword evidence="3" id="KW-1185">Reference proteome</keyword>
<protein>
    <recommendedName>
        <fullName evidence="4">Secreted protein</fullName>
    </recommendedName>
</protein>
<organism evidence="2 3">
    <name type="scientific">Clohesyomyces aquaticus</name>
    <dbReference type="NCBI Taxonomy" id="1231657"/>
    <lineage>
        <taxon>Eukaryota</taxon>
        <taxon>Fungi</taxon>
        <taxon>Dikarya</taxon>
        <taxon>Ascomycota</taxon>
        <taxon>Pezizomycotina</taxon>
        <taxon>Dothideomycetes</taxon>
        <taxon>Pleosporomycetidae</taxon>
        <taxon>Pleosporales</taxon>
        <taxon>Lindgomycetaceae</taxon>
        <taxon>Clohesyomyces</taxon>
    </lineage>
</organism>